<dbReference type="SUPFAM" id="SSF103481">
    <property type="entry name" value="Multidrug resistance efflux transporter EmrE"/>
    <property type="match status" value="2"/>
</dbReference>
<evidence type="ECO:0000256" key="1">
    <source>
        <dbReference type="ARBA" id="ARBA00004141"/>
    </source>
</evidence>
<feature type="transmembrane region" description="Helical" evidence="6">
    <location>
        <begin position="183"/>
        <end position="200"/>
    </location>
</feature>
<feature type="transmembrane region" description="Helical" evidence="6">
    <location>
        <begin position="42"/>
        <end position="65"/>
    </location>
</feature>
<evidence type="ECO:0000256" key="2">
    <source>
        <dbReference type="ARBA" id="ARBA00009853"/>
    </source>
</evidence>
<dbReference type="InterPro" id="IPR037185">
    <property type="entry name" value="EmrE-like"/>
</dbReference>
<evidence type="ECO:0000256" key="3">
    <source>
        <dbReference type="ARBA" id="ARBA00022692"/>
    </source>
</evidence>
<name>A0ABV2GZE4_9HYPH</name>
<dbReference type="EMBL" id="JBEPMC010000018">
    <property type="protein sequence ID" value="MET3583417.1"/>
    <property type="molecule type" value="Genomic_DNA"/>
</dbReference>
<evidence type="ECO:0000256" key="5">
    <source>
        <dbReference type="ARBA" id="ARBA00023136"/>
    </source>
</evidence>
<dbReference type="InterPro" id="IPR000620">
    <property type="entry name" value="EamA_dom"/>
</dbReference>
<feature type="transmembrane region" description="Helical" evidence="6">
    <location>
        <begin position="212"/>
        <end position="231"/>
    </location>
</feature>
<accession>A0ABV2GZE4</accession>
<keyword evidence="3 6" id="KW-0812">Transmembrane</keyword>
<feature type="domain" description="EamA" evidence="7">
    <location>
        <begin position="105"/>
        <end position="250"/>
    </location>
</feature>
<feature type="transmembrane region" description="Helical" evidence="6">
    <location>
        <begin position="141"/>
        <end position="163"/>
    </location>
</feature>
<proteinExistence type="inferred from homology"/>
<comment type="similarity">
    <text evidence="2">Belongs to the drug/metabolite transporter (DMT) superfamily. 10 TMS drug/metabolite exporter (DME) (TC 2.A.7.3) family.</text>
</comment>
<keyword evidence="9" id="KW-1185">Reference proteome</keyword>
<comment type="subcellular location">
    <subcellularLocation>
        <location evidence="1">Membrane</location>
        <topology evidence="1">Multi-pass membrane protein</topology>
    </subcellularLocation>
</comment>
<feature type="transmembrane region" description="Helical" evidence="6">
    <location>
        <begin position="77"/>
        <end position="96"/>
    </location>
</feature>
<feature type="domain" description="EamA" evidence="7">
    <location>
        <begin position="22"/>
        <end position="96"/>
    </location>
</feature>
<gene>
    <name evidence="8" type="ORF">ABID19_006482</name>
</gene>
<organism evidence="8 9">
    <name type="scientific">Mesorhizobium robiniae</name>
    <dbReference type="NCBI Taxonomy" id="559315"/>
    <lineage>
        <taxon>Bacteria</taxon>
        <taxon>Pseudomonadati</taxon>
        <taxon>Pseudomonadota</taxon>
        <taxon>Alphaproteobacteria</taxon>
        <taxon>Hyphomicrobiales</taxon>
        <taxon>Phyllobacteriaceae</taxon>
        <taxon>Mesorhizobium</taxon>
    </lineage>
</organism>
<dbReference type="PANTHER" id="PTHR22911:SF6">
    <property type="entry name" value="SOLUTE CARRIER FAMILY 35 MEMBER G1"/>
    <property type="match status" value="1"/>
</dbReference>
<comment type="caution">
    <text evidence="8">The sequence shown here is derived from an EMBL/GenBank/DDBJ whole genome shotgun (WGS) entry which is preliminary data.</text>
</comment>
<protein>
    <submittedName>
        <fullName evidence="8">Drug/metabolite transporter (DMT)-like permease</fullName>
    </submittedName>
</protein>
<evidence type="ECO:0000256" key="6">
    <source>
        <dbReference type="SAM" id="Phobius"/>
    </source>
</evidence>
<dbReference type="Pfam" id="PF00892">
    <property type="entry name" value="EamA"/>
    <property type="match status" value="2"/>
</dbReference>
<evidence type="ECO:0000313" key="8">
    <source>
        <dbReference type="EMBL" id="MET3583417.1"/>
    </source>
</evidence>
<dbReference type="PANTHER" id="PTHR22911">
    <property type="entry name" value="ACYL-MALONYL CONDENSING ENZYME-RELATED"/>
    <property type="match status" value="1"/>
</dbReference>
<evidence type="ECO:0000313" key="9">
    <source>
        <dbReference type="Proteomes" id="UP001549204"/>
    </source>
</evidence>
<dbReference type="Proteomes" id="UP001549204">
    <property type="component" value="Unassembled WGS sequence"/>
</dbReference>
<evidence type="ECO:0000259" key="7">
    <source>
        <dbReference type="Pfam" id="PF00892"/>
    </source>
</evidence>
<feature type="transmembrane region" description="Helical" evidence="6">
    <location>
        <begin position="102"/>
        <end position="120"/>
    </location>
</feature>
<feature type="transmembrane region" description="Helical" evidence="6">
    <location>
        <begin position="237"/>
        <end position="256"/>
    </location>
</feature>
<sequence>MASFPILVVLVHLDVGLGALLTTRYITLTIRGFTQFFSYALYYLAIAALTLADAVSLFFMAPLFIMGLASPYLGERISIGTLAGVLLGLVGVLIMLRPGAGLLDWAAFLSLGSALLYAFSQVIARHISETESATTMGFYQNVAYLAGSIVFAVAFRVAGFTHAEHPSLAFLVRPWVWPTSIDLLKMTACGVVASAGMVLLSQAYRLAPANRVATFEYTGMIWTPLWGYVFFAELPRATTLAGALIIIVAGLFALHGSQHVEKRRHRAIVRAKALESGCRCQLDPP</sequence>
<keyword evidence="5 6" id="KW-0472">Membrane</keyword>
<keyword evidence="4 6" id="KW-1133">Transmembrane helix</keyword>
<reference evidence="8 9" key="1">
    <citation type="submission" date="2024-06" db="EMBL/GenBank/DDBJ databases">
        <title>Genomic Encyclopedia of Type Strains, Phase IV (KMG-IV): sequencing the most valuable type-strain genomes for metagenomic binning, comparative biology and taxonomic classification.</title>
        <authorList>
            <person name="Goeker M."/>
        </authorList>
    </citation>
    <scope>NUCLEOTIDE SEQUENCE [LARGE SCALE GENOMIC DNA]</scope>
    <source>
        <strain evidence="8 9">DSM 100022</strain>
    </source>
</reference>
<evidence type="ECO:0000256" key="4">
    <source>
        <dbReference type="ARBA" id="ARBA00022989"/>
    </source>
</evidence>